<reference evidence="3" key="1">
    <citation type="journal article" date="2014" name="Proc. Natl. Acad. Sci. U.S.A.">
        <title>Extensive sampling of basidiomycete genomes demonstrates inadequacy of the white-rot/brown-rot paradigm for wood decay fungi.</title>
        <authorList>
            <person name="Riley R."/>
            <person name="Salamov A.A."/>
            <person name="Brown D.W."/>
            <person name="Nagy L.G."/>
            <person name="Floudas D."/>
            <person name="Held B.W."/>
            <person name="Levasseur A."/>
            <person name="Lombard V."/>
            <person name="Morin E."/>
            <person name="Otillar R."/>
            <person name="Lindquist E.A."/>
            <person name="Sun H."/>
            <person name="LaButti K.M."/>
            <person name="Schmutz J."/>
            <person name="Jabbour D."/>
            <person name="Luo H."/>
            <person name="Baker S.E."/>
            <person name="Pisabarro A.G."/>
            <person name="Walton J.D."/>
            <person name="Blanchette R.A."/>
            <person name="Henrissat B."/>
            <person name="Martin F."/>
            <person name="Cullen D."/>
            <person name="Hibbett D.S."/>
            <person name="Grigoriev I.V."/>
        </authorList>
    </citation>
    <scope>NUCLEOTIDE SEQUENCE [LARGE SCALE GENOMIC DNA]</scope>
    <source>
        <strain evidence="3">CBS 339.88</strain>
    </source>
</reference>
<dbReference type="AlphaFoldDB" id="A0A067SVX0"/>
<sequence length="652" mass="73722">MSLKGVSGMLSLKVRGHAKFLKSPTPLLLRSNDPPSEQELALIHDTIATTEARLQEIRTTGSPPSQTLDSYSNFLQAHEALLSASRRLPPELLVEIFLHFHEFDSPNAPPWTLTHVCRRWRQVAVGITALWRDIPPLFLGSLGEAQVRQRIDCLSMLLQRSSHDKITFFLSKQLTNCLDDNILALLFKHSERWERISLVISEDVCAHFSRVKGRVSSLRSLKLVISRTGRLHVGAFETAPKLQEVNLASSPWSGLVQVPWSQLTGFTEESMECNHLPLVLKSATNLKTMSFTFSKEWLSVSGLSLLSPTTLTHLTTLVIQSFNGEPGVIILLSKLTLPSLEDAQFRCFIPLSVASDVSAMINRSSCRLQKLVLHMPRLAEAQIDQVLLSTPSLVFLDLNDPDYGLVDLLSQLEPGRECEWKLVPHLKSLTIHIGRGFYNLDVLRDLARMRCDLIFPDSIVLDGKPSRLDLFKIVPTTTHDPLDYVKHFGLGTNQSRFGVGNNLTDTNNTLDKNIREIKLSTNQKVRMSRKSRNEQISSKMEITVSLLERLETTTDMIIYLYFKKIERILLQVLLEVQIPMNLKISISKRLDALRPRWSSALNRISSELKWGWDKYGNLLYIPENNAGCRGLVSFDFYVADPEPMRRVSDGNL</sequence>
<keyword evidence="3" id="KW-1185">Reference proteome</keyword>
<dbReference type="Proteomes" id="UP000027222">
    <property type="component" value="Unassembled WGS sequence"/>
</dbReference>
<evidence type="ECO:0000313" key="3">
    <source>
        <dbReference type="Proteomes" id="UP000027222"/>
    </source>
</evidence>
<feature type="domain" description="F-box" evidence="1">
    <location>
        <begin position="82"/>
        <end position="134"/>
    </location>
</feature>
<accession>A0A067SVX0</accession>
<organism evidence="2 3">
    <name type="scientific">Galerina marginata (strain CBS 339.88)</name>
    <dbReference type="NCBI Taxonomy" id="685588"/>
    <lineage>
        <taxon>Eukaryota</taxon>
        <taxon>Fungi</taxon>
        <taxon>Dikarya</taxon>
        <taxon>Basidiomycota</taxon>
        <taxon>Agaricomycotina</taxon>
        <taxon>Agaricomycetes</taxon>
        <taxon>Agaricomycetidae</taxon>
        <taxon>Agaricales</taxon>
        <taxon>Agaricineae</taxon>
        <taxon>Strophariaceae</taxon>
        <taxon>Galerina</taxon>
    </lineage>
</organism>
<proteinExistence type="predicted"/>
<dbReference type="OrthoDB" id="3365698at2759"/>
<dbReference type="EMBL" id="KL142381">
    <property type="protein sequence ID" value="KDR75070.1"/>
    <property type="molecule type" value="Genomic_DNA"/>
</dbReference>
<dbReference type="Pfam" id="PF12937">
    <property type="entry name" value="F-box-like"/>
    <property type="match status" value="1"/>
</dbReference>
<protein>
    <recommendedName>
        <fullName evidence="1">F-box domain-containing protein</fullName>
    </recommendedName>
</protein>
<gene>
    <name evidence="2" type="ORF">GALMADRAFT_226716</name>
</gene>
<evidence type="ECO:0000313" key="2">
    <source>
        <dbReference type="EMBL" id="KDR75070.1"/>
    </source>
</evidence>
<dbReference type="HOGENOM" id="CLU_420359_0_0_1"/>
<dbReference type="SUPFAM" id="SSF52047">
    <property type="entry name" value="RNI-like"/>
    <property type="match status" value="1"/>
</dbReference>
<name>A0A067SVX0_GALM3</name>
<evidence type="ECO:0000259" key="1">
    <source>
        <dbReference type="PROSITE" id="PS50181"/>
    </source>
</evidence>
<dbReference type="InterPro" id="IPR001810">
    <property type="entry name" value="F-box_dom"/>
</dbReference>
<dbReference type="Gene3D" id="1.20.1280.50">
    <property type="match status" value="1"/>
</dbReference>
<dbReference type="STRING" id="685588.A0A067SVX0"/>
<dbReference type="PROSITE" id="PS50181">
    <property type="entry name" value="FBOX"/>
    <property type="match status" value="1"/>
</dbReference>